<protein>
    <recommendedName>
        <fullName evidence="3">PHP domain-containing protein</fullName>
    </recommendedName>
</protein>
<dbReference type="Gene3D" id="3.20.20.140">
    <property type="entry name" value="Metal-dependent hydrolases"/>
    <property type="match status" value="1"/>
</dbReference>
<dbReference type="AlphaFoldDB" id="A0A9W6IBC8"/>
<keyword evidence="2" id="KW-1185">Reference proteome</keyword>
<dbReference type="PANTHER" id="PTHR42924:SF3">
    <property type="entry name" value="POLYMERASE_HISTIDINOL PHOSPHATASE N-TERMINAL DOMAIN-CONTAINING PROTEIN"/>
    <property type="match status" value="1"/>
</dbReference>
<name>A0A9W6IBC8_9ACTN</name>
<sequence>MKVSAVAHVHSEWSDDGSWPLARLARLFRRQGVGVVLTSEHSRGFSAAKWEEYRQACAEASAPGLLFVPGIEYGDAENLIHVPVWGEGLPFLGDGLHTGHLLKEVAEAGGTAVLAHPHRRDAWSRFDPDWVPLLTAVEVWNRKYDGIVANPESLRLAREAGLPGFATLDFHNRRQIFPLTMRLSLGSPPTTSAVYAALAARRFEARAFGVPVRHLAGGPGGQVMRGLETARRRVAPLLRRLFP</sequence>
<evidence type="ECO:0000313" key="1">
    <source>
        <dbReference type="EMBL" id="GLK14360.1"/>
    </source>
</evidence>
<accession>A0A9W6IBC8</accession>
<dbReference type="GO" id="GO:0035312">
    <property type="term" value="F:5'-3' DNA exonuclease activity"/>
    <property type="evidence" value="ECO:0007669"/>
    <property type="project" value="TreeGrafter"/>
</dbReference>
<dbReference type="PANTHER" id="PTHR42924">
    <property type="entry name" value="EXONUCLEASE"/>
    <property type="match status" value="1"/>
</dbReference>
<dbReference type="EMBL" id="BSEV01000031">
    <property type="protein sequence ID" value="GLK14360.1"/>
    <property type="molecule type" value="Genomic_DNA"/>
</dbReference>
<organism evidence="1 2">
    <name type="scientific">Streptosporangium carneum</name>
    <dbReference type="NCBI Taxonomy" id="47481"/>
    <lineage>
        <taxon>Bacteria</taxon>
        <taxon>Bacillati</taxon>
        <taxon>Actinomycetota</taxon>
        <taxon>Actinomycetes</taxon>
        <taxon>Streptosporangiales</taxon>
        <taxon>Streptosporangiaceae</taxon>
        <taxon>Streptosporangium</taxon>
    </lineage>
</organism>
<evidence type="ECO:0000313" key="2">
    <source>
        <dbReference type="Proteomes" id="UP001143474"/>
    </source>
</evidence>
<dbReference type="GO" id="GO:0004534">
    <property type="term" value="F:5'-3' RNA exonuclease activity"/>
    <property type="evidence" value="ECO:0007669"/>
    <property type="project" value="TreeGrafter"/>
</dbReference>
<gene>
    <name evidence="1" type="ORF">GCM10017600_77720</name>
</gene>
<reference evidence="1" key="2">
    <citation type="submission" date="2023-01" db="EMBL/GenBank/DDBJ databases">
        <authorList>
            <person name="Sun Q."/>
            <person name="Evtushenko L."/>
        </authorList>
    </citation>
    <scope>NUCLEOTIDE SEQUENCE</scope>
    <source>
        <strain evidence="1">VKM Ac-2007</strain>
    </source>
</reference>
<dbReference type="SUPFAM" id="SSF89550">
    <property type="entry name" value="PHP domain-like"/>
    <property type="match status" value="1"/>
</dbReference>
<evidence type="ECO:0008006" key="3">
    <source>
        <dbReference type="Google" id="ProtNLM"/>
    </source>
</evidence>
<dbReference type="Proteomes" id="UP001143474">
    <property type="component" value="Unassembled WGS sequence"/>
</dbReference>
<comment type="caution">
    <text evidence="1">The sequence shown here is derived from an EMBL/GenBank/DDBJ whole genome shotgun (WGS) entry which is preliminary data.</text>
</comment>
<dbReference type="InterPro" id="IPR052018">
    <property type="entry name" value="PHP_domain"/>
</dbReference>
<reference evidence="1" key="1">
    <citation type="journal article" date="2014" name="Int. J. Syst. Evol. Microbiol.">
        <title>Complete genome sequence of Corynebacterium casei LMG S-19264T (=DSM 44701T), isolated from a smear-ripened cheese.</title>
        <authorList>
            <consortium name="US DOE Joint Genome Institute (JGI-PGF)"/>
            <person name="Walter F."/>
            <person name="Albersmeier A."/>
            <person name="Kalinowski J."/>
            <person name="Ruckert C."/>
        </authorList>
    </citation>
    <scope>NUCLEOTIDE SEQUENCE</scope>
    <source>
        <strain evidence="1">VKM Ac-2007</strain>
    </source>
</reference>
<proteinExistence type="predicted"/>
<dbReference type="InterPro" id="IPR016195">
    <property type="entry name" value="Pol/histidinol_Pase-like"/>
</dbReference>
<dbReference type="RefSeq" id="WP_271222600.1">
    <property type="nucleotide sequence ID" value="NZ_BAAAVD010000033.1"/>
</dbReference>